<dbReference type="Pfam" id="PF05239">
    <property type="entry name" value="PRC"/>
    <property type="match status" value="1"/>
</dbReference>
<feature type="compositionally biased region" description="Low complexity" evidence="1">
    <location>
        <begin position="32"/>
        <end position="70"/>
    </location>
</feature>
<dbReference type="Proteomes" id="UP001526430">
    <property type="component" value="Unassembled WGS sequence"/>
</dbReference>
<feature type="domain" description="PRC-barrel" evidence="3">
    <location>
        <begin position="236"/>
        <end position="292"/>
    </location>
</feature>
<dbReference type="InterPro" id="IPR011033">
    <property type="entry name" value="PRC_barrel-like_sf"/>
</dbReference>
<feature type="compositionally biased region" description="Low complexity" evidence="1">
    <location>
        <begin position="102"/>
        <end position="113"/>
    </location>
</feature>
<name>A0ABT3NVJ7_9PROT</name>
<sequence length="345" mass="36283">MTQRIPASLVALSLLAAGPAFAQGTAPAQGRGNAPAQSAQPSQSQPAPANQQAQPPGQAAQAQSQGQAGAENCQAEVNAFGRTMEEEGFWLDGYRQGMATTPAAAGAMPRGTAVPPGTAPNMGQGAGGRSDTSTATTGQQAAPAAQQQAAPRDPMARMDWSAAPVQSLRTLYAAAHVLAANGSDAACRTVLAEARQLYGAYTAQIRQAGIEPGEIRSYRQSQLALARPVTEMGHGMRVDEITGTDVRNPQDQRLGTVQDVVLDPRSGQIAYAVLGRGGFLGIGRDYVAVPWSQMRATPGMRSFVLDVTEQRLEQAPQVERNAFANEADFTRRRGEIDRFWSGRAG</sequence>
<dbReference type="PANTHER" id="PTHR36505">
    <property type="entry name" value="BLR1072 PROTEIN"/>
    <property type="match status" value="1"/>
</dbReference>
<keyword evidence="2" id="KW-0732">Signal</keyword>
<reference evidence="4 5" key="1">
    <citation type="submission" date="2022-10" db="EMBL/GenBank/DDBJ databases">
        <title>Roseococcus glaciei nov., sp. nov., isolated from glacier.</title>
        <authorList>
            <person name="Liu Q."/>
            <person name="Xin Y.-H."/>
        </authorList>
    </citation>
    <scope>NUCLEOTIDE SEQUENCE [LARGE SCALE GENOMIC DNA]</scope>
    <source>
        <strain evidence="4 5">MDT2-1-1</strain>
    </source>
</reference>
<dbReference type="Gene3D" id="2.30.30.240">
    <property type="entry name" value="PRC-barrel domain"/>
    <property type="match status" value="1"/>
</dbReference>
<protein>
    <submittedName>
        <fullName evidence="4">PRC-barrel domain-containing protein</fullName>
    </submittedName>
</protein>
<feature type="signal peptide" evidence="2">
    <location>
        <begin position="1"/>
        <end position="22"/>
    </location>
</feature>
<evidence type="ECO:0000259" key="3">
    <source>
        <dbReference type="Pfam" id="PF05239"/>
    </source>
</evidence>
<feature type="region of interest" description="Disordered" evidence="1">
    <location>
        <begin position="102"/>
        <end position="156"/>
    </location>
</feature>
<keyword evidence="5" id="KW-1185">Reference proteome</keyword>
<feature type="chain" id="PRO_5046035723" evidence="2">
    <location>
        <begin position="23"/>
        <end position="345"/>
    </location>
</feature>
<dbReference type="SUPFAM" id="SSF50346">
    <property type="entry name" value="PRC-barrel domain"/>
    <property type="match status" value="1"/>
</dbReference>
<gene>
    <name evidence="4" type="ORF">OF850_11160</name>
</gene>
<evidence type="ECO:0000313" key="4">
    <source>
        <dbReference type="EMBL" id="MCW8086188.1"/>
    </source>
</evidence>
<feature type="compositionally biased region" description="Low complexity" evidence="1">
    <location>
        <begin position="139"/>
        <end position="151"/>
    </location>
</feature>
<evidence type="ECO:0000313" key="5">
    <source>
        <dbReference type="Proteomes" id="UP001526430"/>
    </source>
</evidence>
<comment type="caution">
    <text evidence="4">The sequence shown here is derived from an EMBL/GenBank/DDBJ whole genome shotgun (WGS) entry which is preliminary data.</text>
</comment>
<accession>A0ABT3NVJ7</accession>
<dbReference type="PANTHER" id="PTHR36505:SF1">
    <property type="entry name" value="BLR1072 PROTEIN"/>
    <property type="match status" value="1"/>
</dbReference>
<evidence type="ECO:0000256" key="1">
    <source>
        <dbReference type="SAM" id="MobiDB-lite"/>
    </source>
</evidence>
<proteinExistence type="predicted"/>
<dbReference type="RefSeq" id="WP_301590176.1">
    <property type="nucleotide sequence ID" value="NZ_JAPFQI010000007.1"/>
</dbReference>
<dbReference type="InterPro" id="IPR027275">
    <property type="entry name" value="PRC-brl_dom"/>
</dbReference>
<organism evidence="4 5">
    <name type="scientific">Sabulicella glaciei</name>
    <dbReference type="NCBI Taxonomy" id="2984948"/>
    <lineage>
        <taxon>Bacteria</taxon>
        <taxon>Pseudomonadati</taxon>
        <taxon>Pseudomonadota</taxon>
        <taxon>Alphaproteobacteria</taxon>
        <taxon>Acetobacterales</taxon>
        <taxon>Acetobacteraceae</taxon>
        <taxon>Sabulicella</taxon>
    </lineage>
</organism>
<dbReference type="EMBL" id="JAPFQI010000007">
    <property type="protein sequence ID" value="MCW8086188.1"/>
    <property type="molecule type" value="Genomic_DNA"/>
</dbReference>
<evidence type="ECO:0000256" key="2">
    <source>
        <dbReference type="SAM" id="SignalP"/>
    </source>
</evidence>
<feature type="region of interest" description="Disordered" evidence="1">
    <location>
        <begin position="23"/>
        <end position="71"/>
    </location>
</feature>